<dbReference type="InterPro" id="IPR043502">
    <property type="entry name" value="DNA/RNA_pol_sf"/>
</dbReference>
<reference evidence="3" key="1">
    <citation type="journal article" date="2012" name="Nat. Biotechnol.">
        <title>Draft genome sequence of pigeonpea (Cajanus cajan), an orphan legume crop of resource-poor farmers.</title>
        <authorList>
            <person name="Varshney R.K."/>
            <person name="Chen W."/>
            <person name="Li Y."/>
            <person name="Bharti A.K."/>
            <person name="Saxena R.K."/>
            <person name="Schlueter J.A."/>
            <person name="Donoghue M.T."/>
            <person name="Azam S."/>
            <person name="Fan G."/>
            <person name="Whaley A.M."/>
            <person name="Farmer A.D."/>
            <person name="Sheridan J."/>
            <person name="Iwata A."/>
            <person name="Tuteja R."/>
            <person name="Penmetsa R.V."/>
            <person name="Wu W."/>
            <person name="Upadhyaya H.D."/>
            <person name="Yang S.P."/>
            <person name="Shah T."/>
            <person name="Saxena K.B."/>
            <person name="Michael T."/>
            <person name="McCombie W.R."/>
            <person name="Yang B."/>
            <person name="Zhang G."/>
            <person name="Yang H."/>
            <person name="Wang J."/>
            <person name="Spillane C."/>
            <person name="Cook D.R."/>
            <person name="May G.D."/>
            <person name="Xu X."/>
            <person name="Jackson S.A."/>
        </authorList>
    </citation>
    <scope>NUCLEOTIDE SEQUENCE [LARGE SCALE GENOMIC DNA]</scope>
</reference>
<dbReference type="InterPro" id="IPR036397">
    <property type="entry name" value="RNaseH_sf"/>
</dbReference>
<dbReference type="Pfam" id="PF17921">
    <property type="entry name" value="Integrase_H2C2"/>
    <property type="match status" value="1"/>
</dbReference>
<dbReference type="Gramene" id="C.cajan_31817.t">
    <property type="protein sequence ID" value="C.cajan_31817.t"/>
    <property type="gene ID" value="C.cajan_31817"/>
</dbReference>
<name>A0A151RTU4_CAJCA</name>
<sequence length="391" mass="44619">MRLNPAKCTFGVAGGKFLGFMLSKRGIEANPDKCQAIVNMRSPRNVKEETECLQVQQGDDNWMTNITRHLSTGELPSNPLKARKLRVIAARYTLIAGELYKRGVSSPLLKCLAPKQAHYVLHEIHEGICGTHSGGRTLAAKVIRAGYYWPTLTSDCVKFTQQCKPCQQHSPLTNLPAEELHFITTPWPFLVWDMDILGPFPPAKGLVKFLIVAVDHFTKWIEAEAVATISASNVQKFFWKNVTTRFGTSTKETPFRLAYGTNAMISVEIGEPSLRRQQFTEEANGEALNVELDLIEETRDRAFINMEACRARVSRKHRTKIKPREFHLGDLVWRVVREARRDRTQGKLAPDWDGPFRIRHNLNNEVYKLEELNGKIIPRTWNVTHLKHYFS</sequence>
<organism evidence="3 4">
    <name type="scientific">Cajanus cajan</name>
    <name type="common">Pigeon pea</name>
    <name type="synonym">Cajanus indicus</name>
    <dbReference type="NCBI Taxonomy" id="3821"/>
    <lineage>
        <taxon>Eukaryota</taxon>
        <taxon>Viridiplantae</taxon>
        <taxon>Streptophyta</taxon>
        <taxon>Embryophyta</taxon>
        <taxon>Tracheophyta</taxon>
        <taxon>Spermatophyta</taxon>
        <taxon>Magnoliopsida</taxon>
        <taxon>eudicotyledons</taxon>
        <taxon>Gunneridae</taxon>
        <taxon>Pentapetalae</taxon>
        <taxon>rosids</taxon>
        <taxon>fabids</taxon>
        <taxon>Fabales</taxon>
        <taxon>Fabaceae</taxon>
        <taxon>Papilionoideae</taxon>
        <taxon>50 kb inversion clade</taxon>
        <taxon>NPAAA clade</taxon>
        <taxon>indigoferoid/millettioid clade</taxon>
        <taxon>Phaseoleae</taxon>
        <taxon>Cajanus</taxon>
    </lineage>
</organism>
<dbReference type="AlphaFoldDB" id="A0A151RTU4"/>
<dbReference type="SUPFAM" id="SSF53098">
    <property type="entry name" value="Ribonuclease H-like"/>
    <property type="match status" value="1"/>
</dbReference>
<evidence type="ECO:0000259" key="2">
    <source>
        <dbReference type="Pfam" id="PF24626"/>
    </source>
</evidence>
<keyword evidence="4" id="KW-1185">Reference proteome</keyword>
<dbReference type="Gene3D" id="3.30.420.10">
    <property type="entry name" value="Ribonuclease H-like superfamily/Ribonuclease H"/>
    <property type="match status" value="1"/>
</dbReference>
<dbReference type="InterPro" id="IPR056924">
    <property type="entry name" value="SH3_Tf2-1"/>
</dbReference>
<gene>
    <name evidence="3" type="ORF">KK1_032504</name>
</gene>
<dbReference type="InterPro" id="IPR012337">
    <property type="entry name" value="RNaseH-like_sf"/>
</dbReference>
<dbReference type="GO" id="GO:0003676">
    <property type="term" value="F:nucleic acid binding"/>
    <property type="evidence" value="ECO:0007669"/>
    <property type="project" value="InterPro"/>
</dbReference>
<dbReference type="Pfam" id="PF24626">
    <property type="entry name" value="SH3_Tf2-1"/>
    <property type="match status" value="1"/>
</dbReference>
<dbReference type="Proteomes" id="UP000075243">
    <property type="component" value="Unassembled WGS sequence"/>
</dbReference>
<evidence type="ECO:0000259" key="1">
    <source>
        <dbReference type="Pfam" id="PF17921"/>
    </source>
</evidence>
<dbReference type="Gene3D" id="1.10.340.70">
    <property type="match status" value="1"/>
</dbReference>
<feature type="domain" description="Integrase zinc-binding" evidence="1">
    <location>
        <begin position="117"/>
        <end position="170"/>
    </location>
</feature>
<protein>
    <submittedName>
        <fullName evidence="3">Gypsy retrotransposon integrase-like protein 1</fullName>
    </submittedName>
</protein>
<evidence type="ECO:0000313" key="3">
    <source>
        <dbReference type="EMBL" id="KYP45943.1"/>
    </source>
</evidence>
<dbReference type="PANTHER" id="PTHR48475">
    <property type="entry name" value="RIBONUCLEASE H"/>
    <property type="match status" value="1"/>
</dbReference>
<proteinExistence type="predicted"/>
<accession>A0A151RTU4</accession>
<dbReference type="PANTHER" id="PTHR48475:SF1">
    <property type="entry name" value="RNASE H TYPE-1 DOMAIN-CONTAINING PROTEIN"/>
    <property type="match status" value="1"/>
</dbReference>
<feature type="domain" description="Tf2-1-like SH3-like" evidence="2">
    <location>
        <begin position="329"/>
        <end position="389"/>
    </location>
</feature>
<dbReference type="EMBL" id="KQ483574">
    <property type="protein sequence ID" value="KYP45943.1"/>
    <property type="molecule type" value="Genomic_DNA"/>
</dbReference>
<evidence type="ECO:0000313" key="4">
    <source>
        <dbReference type="Proteomes" id="UP000075243"/>
    </source>
</evidence>
<dbReference type="SUPFAM" id="SSF56672">
    <property type="entry name" value="DNA/RNA polymerases"/>
    <property type="match status" value="1"/>
</dbReference>
<dbReference type="InterPro" id="IPR041588">
    <property type="entry name" value="Integrase_H2C2"/>
</dbReference>